<keyword evidence="7" id="KW-1185">Reference proteome</keyword>
<evidence type="ECO:0000313" key="6">
    <source>
        <dbReference type="EMBL" id="AFZ20796.1"/>
    </source>
</evidence>
<feature type="transmembrane region" description="Helical" evidence="5">
    <location>
        <begin position="143"/>
        <end position="163"/>
    </location>
</feature>
<feature type="transmembrane region" description="Helical" evidence="5">
    <location>
        <begin position="294"/>
        <end position="314"/>
    </location>
</feature>
<dbReference type="PANTHER" id="PTHR11785">
    <property type="entry name" value="AMINO ACID TRANSPORTER"/>
    <property type="match status" value="1"/>
</dbReference>
<dbReference type="AlphaFoldDB" id="K9WLW4"/>
<feature type="transmembrane region" description="Helical" evidence="5">
    <location>
        <begin position="405"/>
        <end position="425"/>
    </location>
</feature>
<dbReference type="GO" id="GO:0015179">
    <property type="term" value="F:L-amino acid transmembrane transporter activity"/>
    <property type="evidence" value="ECO:0007669"/>
    <property type="project" value="TreeGrafter"/>
</dbReference>
<name>K9WLW4_9CYAN</name>
<dbReference type="InterPro" id="IPR002293">
    <property type="entry name" value="AA/rel_permease1"/>
</dbReference>
<comment type="subcellular location">
    <subcellularLocation>
        <location evidence="1">Membrane</location>
        <topology evidence="1">Multi-pass membrane protein</topology>
    </subcellularLocation>
</comment>
<feature type="transmembrane region" description="Helical" evidence="5">
    <location>
        <begin position="175"/>
        <end position="192"/>
    </location>
</feature>
<feature type="transmembrane region" description="Helical" evidence="5">
    <location>
        <begin position="345"/>
        <end position="362"/>
    </location>
</feature>
<dbReference type="EMBL" id="CP003630">
    <property type="protein sequence ID" value="AFZ20796.1"/>
    <property type="molecule type" value="Genomic_DNA"/>
</dbReference>
<dbReference type="RefSeq" id="WP_015184929.1">
    <property type="nucleotide sequence ID" value="NC_019738.1"/>
</dbReference>
<dbReference type="PIRSF" id="PIRSF006060">
    <property type="entry name" value="AA_transporter"/>
    <property type="match status" value="1"/>
</dbReference>
<keyword evidence="3 5" id="KW-1133">Transmembrane helix</keyword>
<organism evidence="6 7">
    <name type="scientific">Allocoleopsis franciscana PCC 7113</name>
    <dbReference type="NCBI Taxonomy" id="1173027"/>
    <lineage>
        <taxon>Bacteria</taxon>
        <taxon>Bacillati</taxon>
        <taxon>Cyanobacteriota</taxon>
        <taxon>Cyanophyceae</taxon>
        <taxon>Coleofasciculales</taxon>
        <taxon>Coleofasciculaceae</taxon>
        <taxon>Allocoleopsis</taxon>
        <taxon>Allocoleopsis franciscana</taxon>
    </lineage>
</organism>
<protein>
    <submittedName>
        <fullName evidence="6">Amino acid transporter</fullName>
    </submittedName>
</protein>
<keyword evidence="4 5" id="KW-0472">Membrane</keyword>
<evidence type="ECO:0000256" key="5">
    <source>
        <dbReference type="SAM" id="Phobius"/>
    </source>
</evidence>
<evidence type="ECO:0000256" key="1">
    <source>
        <dbReference type="ARBA" id="ARBA00004141"/>
    </source>
</evidence>
<dbReference type="PANTHER" id="PTHR11785:SF512">
    <property type="entry name" value="SOBREMESA, ISOFORM B"/>
    <property type="match status" value="1"/>
</dbReference>
<accession>K9WLW4</accession>
<sequence length="457" mass="48669">MSLRKPNVNTRLNNLAVPTRQGIVPKPSLAFVDAVALIVGIVIGAGIFETPALVAANAGGVSGVILIWLLGGAISLVGALCYAELATAYPHPGGNYHYLMRAFGKPIAFLFAWARMMVLQTGSIALLAFVFGDYASQILPLGMYSPSIYAAMAIALFTGLNLLGVRQGKWTQNGLATIQVLGLLLLIAVGLLGTPGAAPIVPPAPTSSSGNLGLALVFVLLSYGGWNEAVYISAELQNLKRNMIRSLLVSIGIISSIYLLVNFAYLHGLGLAGMQQSQAVAADLMRRVMGEPGAVFISLLITVTALCSMNATIFTGARTNYALGQDFSLFSYLGRWHHRANTPTQALWVQGAIALALVLLGSLTRKGFETMVDYTAPVFWFFFLLTGISLLVLRAKEPQVPRPFCVPLYPLTPILFCCICAYLLYSSLAYTGIGAMVGVAVVAAGVPVLLWMRRRPA</sequence>
<dbReference type="KEGG" id="mic:Mic7113_5140"/>
<feature type="transmembrane region" description="Helical" evidence="5">
    <location>
        <begin position="431"/>
        <end position="452"/>
    </location>
</feature>
<dbReference type="Gene3D" id="1.20.1740.10">
    <property type="entry name" value="Amino acid/polyamine transporter I"/>
    <property type="match status" value="1"/>
</dbReference>
<feature type="transmembrane region" description="Helical" evidence="5">
    <location>
        <begin position="29"/>
        <end position="48"/>
    </location>
</feature>
<evidence type="ECO:0000313" key="7">
    <source>
        <dbReference type="Proteomes" id="UP000010471"/>
    </source>
</evidence>
<reference evidence="6 7" key="1">
    <citation type="submission" date="2012-06" db="EMBL/GenBank/DDBJ databases">
        <title>Finished chromosome of genome of Microcoleus sp. PCC 7113.</title>
        <authorList>
            <consortium name="US DOE Joint Genome Institute"/>
            <person name="Gugger M."/>
            <person name="Coursin T."/>
            <person name="Rippka R."/>
            <person name="Tandeau De Marsac N."/>
            <person name="Huntemann M."/>
            <person name="Wei C.-L."/>
            <person name="Han J."/>
            <person name="Detter J.C."/>
            <person name="Han C."/>
            <person name="Tapia R."/>
            <person name="Chen A."/>
            <person name="Kyrpides N."/>
            <person name="Mavromatis K."/>
            <person name="Markowitz V."/>
            <person name="Szeto E."/>
            <person name="Ivanova N."/>
            <person name="Pagani I."/>
            <person name="Pati A."/>
            <person name="Goodwin L."/>
            <person name="Nordberg H.P."/>
            <person name="Cantor M.N."/>
            <person name="Hua S.X."/>
            <person name="Woyke T."/>
            <person name="Kerfeld C.A."/>
        </authorList>
    </citation>
    <scope>NUCLEOTIDE SEQUENCE [LARGE SCALE GENOMIC DNA]</scope>
    <source>
        <strain evidence="6 7">PCC 7113</strain>
    </source>
</reference>
<evidence type="ECO:0000256" key="4">
    <source>
        <dbReference type="ARBA" id="ARBA00023136"/>
    </source>
</evidence>
<dbReference type="Pfam" id="PF13520">
    <property type="entry name" value="AA_permease_2"/>
    <property type="match status" value="1"/>
</dbReference>
<dbReference type="InterPro" id="IPR050598">
    <property type="entry name" value="AminoAcid_Transporter"/>
</dbReference>
<dbReference type="GO" id="GO:0016020">
    <property type="term" value="C:membrane"/>
    <property type="evidence" value="ECO:0007669"/>
    <property type="project" value="UniProtKB-SubCell"/>
</dbReference>
<evidence type="ECO:0000256" key="2">
    <source>
        <dbReference type="ARBA" id="ARBA00022692"/>
    </source>
</evidence>
<dbReference type="HOGENOM" id="CLU_007946_3_4_3"/>
<feature type="transmembrane region" description="Helical" evidence="5">
    <location>
        <begin position="107"/>
        <end position="131"/>
    </location>
</feature>
<dbReference type="PATRIC" id="fig|1173027.3.peg.5695"/>
<dbReference type="OrthoDB" id="3181223at2"/>
<dbReference type="eggNOG" id="COG0531">
    <property type="taxonomic scope" value="Bacteria"/>
</dbReference>
<evidence type="ECO:0000256" key="3">
    <source>
        <dbReference type="ARBA" id="ARBA00022989"/>
    </source>
</evidence>
<proteinExistence type="predicted"/>
<dbReference type="STRING" id="1173027.Mic7113_5140"/>
<feature type="transmembrane region" description="Helical" evidence="5">
    <location>
        <begin position="374"/>
        <end position="393"/>
    </location>
</feature>
<feature type="transmembrane region" description="Helical" evidence="5">
    <location>
        <begin position="246"/>
        <end position="266"/>
    </location>
</feature>
<keyword evidence="2 5" id="KW-0812">Transmembrane</keyword>
<dbReference type="Proteomes" id="UP000010471">
    <property type="component" value="Chromosome"/>
</dbReference>
<gene>
    <name evidence="6" type="ORF">Mic7113_5140</name>
</gene>
<feature type="transmembrane region" description="Helical" evidence="5">
    <location>
        <begin position="212"/>
        <end position="234"/>
    </location>
</feature>
<feature type="transmembrane region" description="Helical" evidence="5">
    <location>
        <begin position="60"/>
        <end position="86"/>
    </location>
</feature>